<sequence>RSSHQNVIAEAKDSVAKSRTAVAEARQELGAAEAAREAAVADELISRDTLQADDAKLSRLHADAEALTELLGHGESGQGPGIVDSLDVEPGYEAALGAALGDDLEAPENLEAAIHWTSLRPLDENPSLPENVEPLADFVRGPASLARRLAQVGVVESGGAEMQNTLRPGQRLVAKDGAMWRWDGFTVNAGAPTAAASRLKQRNRLIELERDMPAANHIRRKAEKNFQAARDLLQDAAKQATSARNNSENAEEALNQARDRLAELVGEAVAENSRLTALAAVAERLGDELTETASAVEETRKILG</sequence>
<protein>
    <recommendedName>
        <fullName evidence="3">Chromosome segregation protein SMC</fullName>
    </recommendedName>
</protein>
<feature type="non-terminal residue" evidence="2">
    <location>
        <position position="304"/>
    </location>
</feature>
<feature type="non-terminal residue" evidence="2">
    <location>
        <position position="1"/>
    </location>
</feature>
<dbReference type="EMBL" id="UINC01134554">
    <property type="protein sequence ID" value="SVD18168.1"/>
    <property type="molecule type" value="Genomic_DNA"/>
</dbReference>
<evidence type="ECO:0008006" key="3">
    <source>
        <dbReference type="Google" id="ProtNLM"/>
    </source>
</evidence>
<gene>
    <name evidence="2" type="ORF">METZ01_LOCUS371022</name>
</gene>
<accession>A0A382T9Y5</accession>
<keyword evidence="1" id="KW-0175">Coiled coil</keyword>
<name>A0A382T9Y5_9ZZZZ</name>
<evidence type="ECO:0000313" key="2">
    <source>
        <dbReference type="EMBL" id="SVD18168.1"/>
    </source>
</evidence>
<proteinExistence type="predicted"/>
<evidence type="ECO:0000256" key="1">
    <source>
        <dbReference type="SAM" id="Coils"/>
    </source>
</evidence>
<feature type="coiled-coil region" evidence="1">
    <location>
        <begin position="8"/>
        <end position="42"/>
    </location>
</feature>
<feature type="coiled-coil region" evidence="1">
    <location>
        <begin position="219"/>
        <end position="274"/>
    </location>
</feature>
<reference evidence="2" key="1">
    <citation type="submission" date="2018-05" db="EMBL/GenBank/DDBJ databases">
        <authorList>
            <person name="Lanie J.A."/>
            <person name="Ng W.-L."/>
            <person name="Kazmierczak K.M."/>
            <person name="Andrzejewski T.M."/>
            <person name="Davidsen T.M."/>
            <person name="Wayne K.J."/>
            <person name="Tettelin H."/>
            <person name="Glass J.I."/>
            <person name="Rusch D."/>
            <person name="Podicherti R."/>
            <person name="Tsui H.-C.T."/>
            <person name="Winkler M.E."/>
        </authorList>
    </citation>
    <scope>NUCLEOTIDE SEQUENCE</scope>
</reference>
<organism evidence="2">
    <name type="scientific">marine metagenome</name>
    <dbReference type="NCBI Taxonomy" id="408172"/>
    <lineage>
        <taxon>unclassified sequences</taxon>
        <taxon>metagenomes</taxon>
        <taxon>ecological metagenomes</taxon>
    </lineage>
</organism>
<dbReference type="AlphaFoldDB" id="A0A382T9Y5"/>